<keyword evidence="1" id="KW-0812">Transmembrane</keyword>
<dbReference type="EMBL" id="JAJNEC010000005">
    <property type="protein sequence ID" value="MCD2423413.1"/>
    <property type="molecule type" value="Genomic_DNA"/>
</dbReference>
<dbReference type="Proteomes" id="UP001199816">
    <property type="component" value="Unassembled WGS sequence"/>
</dbReference>
<keyword evidence="3" id="KW-1185">Reference proteome</keyword>
<evidence type="ECO:0000256" key="1">
    <source>
        <dbReference type="SAM" id="Phobius"/>
    </source>
</evidence>
<keyword evidence="1" id="KW-0472">Membrane</keyword>
<sequence length="51" mass="5901">MAAASKNKGLMWILFFLSTAFFLFLIFSHNPWLTLVLPFVTTFFVKAMDII</sequence>
<keyword evidence="1" id="KW-1133">Transmembrane helix</keyword>
<comment type="caution">
    <text evidence="2">The sequence shown here is derived from an EMBL/GenBank/DDBJ whole genome shotgun (WGS) entry which is preliminary data.</text>
</comment>
<gene>
    <name evidence="2" type="ORF">LQ567_11620</name>
</gene>
<feature type="transmembrane region" description="Helical" evidence="1">
    <location>
        <begin position="9"/>
        <end position="26"/>
    </location>
</feature>
<accession>A0ABS8PT09</accession>
<protein>
    <submittedName>
        <fullName evidence="2">Uncharacterized protein</fullName>
    </submittedName>
</protein>
<organism evidence="2 3">
    <name type="scientific">Niabella pedocola</name>
    <dbReference type="NCBI Taxonomy" id="1752077"/>
    <lineage>
        <taxon>Bacteria</taxon>
        <taxon>Pseudomonadati</taxon>
        <taxon>Bacteroidota</taxon>
        <taxon>Chitinophagia</taxon>
        <taxon>Chitinophagales</taxon>
        <taxon>Chitinophagaceae</taxon>
        <taxon>Niabella</taxon>
    </lineage>
</organism>
<proteinExistence type="predicted"/>
<dbReference type="RefSeq" id="WP_231004676.1">
    <property type="nucleotide sequence ID" value="NZ_JAJNEC010000005.1"/>
</dbReference>
<reference evidence="2 3" key="1">
    <citation type="submission" date="2021-11" db="EMBL/GenBank/DDBJ databases">
        <title>Genomic of Niabella pedocola.</title>
        <authorList>
            <person name="Wu T."/>
        </authorList>
    </citation>
    <scope>NUCLEOTIDE SEQUENCE [LARGE SCALE GENOMIC DNA]</scope>
    <source>
        <strain evidence="2 3">JCM 31011</strain>
    </source>
</reference>
<name>A0ABS8PT09_9BACT</name>
<evidence type="ECO:0000313" key="3">
    <source>
        <dbReference type="Proteomes" id="UP001199816"/>
    </source>
</evidence>
<evidence type="ECO:0000313" key="2">
    <source>
        <dbReference type="EMBL" id="MCD2423413.1"/>
    </source>
</evidence>